<dbReference type="OrthoDB" id="876535at2"/>
<reference evidence="2 3" key="1">
    <citation type="submission" date="2016-11" db="EMBL/GenBank/DDBJ databases">
        <title>Study of marine rhodopsin-containing bacteria.</title>
        <authorList>
            <person name="Yoshizawa S."/>
            <person name="Kumagai Y."/>
            <person name="Kogure K."/>
        </authorList>
    </citation>
    <scope>NUCLEOTIDE SEQUENCE [LARGE SCALE GENOMIC DNA]</scope>
    <source>
        <strain evidence="2 3">SAORIC-28</strain>
    </source>
</reference>
<organism evidence="2 3">
    <name type="scientific">Rubrivirga marina</name>
    <dbReference type="NCBI Taxonomy" id="1196024"/>
    <lineage>
        <taxon>Bacteria</taxon>
        <taxon>Pseudomonadati</taxon>
        <taxon>Rhodothermota</taxon>
        <taxon>Rhodothermia</taxon>
        <taxon>Rhodothermales</taxon>
        <taxon>Rubricoccaceae</taxon>
        <taxon>Rubrivirga</taxon>
    </lineage>
</organism>
<proteinExistence type="predicted"/>
<keyword evidence="3" id="KW-1185">Reference proteome</keyword>
<dbReference type="AlphaFoldDB" id="A0A271J4F7"/>
<protein>
    <recommendedName>
        <fullName evidence="4">Adhesin domain-containing protein</fullName>
    </recommendedName>
</protein>
<evidence type="ECO:0000313" key="2">
    <source>
        <dbReference type="EMBL" id="PAP78167.1"/>
    </source>
</evidence>
<accession>A0A271J4F7</accession>
<name>A0A271J4F7_9BACT</name>
<comment type="caution">
    <text evidence="2">The sequence shown here is derived from an EMBL/GenBank/DDBJ whole genome shotgun (WGS) entry which is preliminary data.</text>
</comment>
<gene>
    <name evidence="2" type="ORF">BSZ37_17880</name>
</gene>
<feature type="chain" id="PRO_5012673330" description="Adhesin domain-containing protein" evidence="1">
    <location>
        <begin position="17"/>
        <end position="266"/>
    </location>
</feature>
<evidence type="ECO:0000313" key="3">
    <source>
        <dbReference type="Proteomes" id="UP000216339"/>
    </source>
</evidence>
<feature type="signal peptide" evidence="1">
    <location>
        <begin position="1"/>
        <end position="16"/>
    </location>
</feature>
<dbReference type="RefSeq" id="WP_095511848.1">
    <property type="nucleotide sequence ID" value="NZ_MQWD01000001.1"/>
</dbReference>
<dbReference type="Proteomes" id="UP000216339">
    <property type="component" value="Unassembled WGS sequence"/>
</dbReference>
<keyword evidence="1" id="KW-0732">Signal</keyword>
<sequence>MRLLLLFPLVAAAACAQPARVLPTDDWCDRAGTWQGVRACEVRETMTRADALDLQVLNGSLEVKEWDRSDVLVRARITAGAKTQADADRAVRETVIEVDGGSVRAEPGWAGDSQASVSYEIFAPRDTDLDLVATNGPISVHGMNGRIRVTATNGPVFAHDLSGDVEVNATNGPVEVDLGGSVWRGTGLNVMAHNGPITLSVPRDYSARLAAKTNHASISADGVRYAETNRRRGRYTGDQLEATLGRGGPLLSLEAYNGPVRLRAGG</sequence>
<dbReference type="PROSITE" id="PS51257">
    <property type="entry name" value="PROKAR_LIPOPROTEIN"/>
    <property type="match status" value="1"/>
</dbReference>
<dbReference type="EMBL" id="MQWD01000001">
    <property type="protein sequence ID" value="PAP78167.1"/>
    <property type="molecule type" value="Genomic_DNA"/>
</dbReference>
<evidence type="ECO:0008006" key="4">
    <source>
        <dbReference type="Google" id="ProtNLM"/>
    </source>
</evidence>
<evidence type="ECO:0000256" key="1">
    <source>
        <dbReference type="SAM" id="SignalP"/>
    </source>
</evidence>